<proteinExistence type="predicted"/>
<dbReference type="AlphaFoldDB" id="A0A1E8PS02"/>
<comment type="caution">
    <text evidence="1">The sequence shown here is derived from an EMBL/GenBank/DDBJ whole genome shotgun (WGS) entry which is preliminary data.</text>
</comment>
<organism evidence="1 2">
    <name type="scientific">Janthinobacterium lividum</name>
    <dbReference type="NCBI Taxonomy" id="29581"/>
    <lineage>
        <taxon>Bacteria</taxon>
        <taxon>Pseudomonadati</taxon>
        <taxon>Pseudomonadota</taxon>
        <taxon>Betaproteobacteria</taxon>
        <taxon>Burkholderiales</taxon>
        <taxon>Oxalobacteraceae</taxon>
        <taxon>Janthinobacterium</taxon>
    </lineage>
</organism>
<evidence type="ECO:0008006" key="3">
    <source>
        <dbReference type="Google" id="ProtNLM"/>
    </source>
</evidence>
<sequence>MRKLLIVMLSILLSGCVQDFAIYMFDGQEHSLTIRRQQRYFWQDSVEVQLMATNLPQCQRLHILSSEAAADIKVELFAAGDGLWNIRMGEQLWQAQTTTCNDLTEMENDPQADLGQPVGQFVVVDDKLEFEAAPPAAAPAQ</sequence>
<dbReference type="PROSITE" id="PS51257">
    <property type="entry name" value="PROKAR_LIPOPROTEIN"/>
    <property type="match status" value="1"/>
</dbReference>
<protein>
    <recommendedName>
        <fullName evidence="3">Lipoprotein</fullName>
    </recommendedName>
</protein>
<evidence type="ECO:0000313" key="1">
    <source>
        <dbReference type="EMBL" id="OFJ49045.1"/>
    </source>
</evidence>
<evidence type="ECO:0000313" key="2">
    <source>
        <dbReference type="Proteomes" id="UP000092634"/>
    </source>
</evidence>
<dbReference type="EMBL" id="MAQB02000001">
    <property type="protein sequence ID" value="OFJ49045.1"/>
    <property type="molecule type" value="Genomic_DNA"/>
</dbReference>
<name>A0A1E8PS02_9BURK</name>
<dbReference type="Proteomes" id="UP000092634">
    <property type="component" value="Unassembled WGS sequence"/>
</dbReference>
<reference evidence="1 2" key="1">
    <citation type="submission" date="2016-10" db="EMBL/GenBank/DDBJ databases">
        <title>Updated version of Genome Assembly of Janthinobacterium lividum ERGS5:01.</title>
        <authorList>
            <person name="Kumar R."/>
            <person name="Acharya V."/>
            <person name="Singh D."/>
        </authorList>
    </citation>
    <scope>NUCLEOTIDE SEQUENCE [LARGE SCALE GENOMIC DNA]</scope>
    <source>
        <strain evidence="1 2">ERGS5:01</strain>
    </source>
</reference>
<gene>
    <name evidence="1" type="ORF">BA896_009240</name>
</gene>
<accession>A0A1E8PS02</accession>